<evidence type="ECO:0000313" key="2">
    <source>
        <dbReference type="EMBL" id="MBO0452374.1"/>
    </source>
</evidence>
<dbReference type="Pfam" id="PF01243">
    <property type="entry name" value="PNPOx_N"/>
    <property type="match status" value="1"/>
</dbReference>
<gene>
    <name evidence="2" type="ORF">JZO85_08845</name>
</gene>
<name>A0ABS3HG07_9ENTE</name>
<dbReference type="EMBL" id="JAFLVR010000020">
    <property type="protein sequence ID" value="MBO0452374.1"/>
    <property type="molecule type" value="Genomic_DNA"/>
</dbReference>
<comment type="caution">
    <text evidence="2">The sequence shown here is derived from an EMBL/GenBank/DDBJ whole genome shotgun (WGS) entry which is preliminary data.</text>
</comment>
<dbReference type="RefSeq" id="WP_207108147.1">
    <property type="nucleotide sequence ID" value="NZ_JAFLVR010000020.1"/>
</dbReference>
<dbReference type="InterPro" id="IPR011576">
    <property type="entry name" value="Pyridox_Oxase_N"/>
</dbReference>
<evidence type="ECO:0000259" key="1">
    <source>
        <dbReference type="Pfam" id="PF01243"/>
    </source>
</evidence>
<feature type="domain" description="Pyridoxamine 5'-phosphate oxidase N-terminal" evidence="1">
    <location>
        <begin position="4"/>
        <end position="124"/>
    </location>
</feature>
<dbReference type="Proteomes" id="UP000664495">
    <property type="component" value="Unassembled WGS sequence"/>
</dbReference>
<dbReference type="InterPro" id="IPR012349">
    <property type="entry name" value="Split_barrel_FMN-bd"/>
</dbReference>
<accession>A0ABS3HG07</accession>
<keyword evidence="3" id="KW-1185">Reference proteome</keyword>
<dbReference type="SUPFAM" id="SSF50475">
    <property type="entry name" value="FMN-binding split barrel"/>
    <property type="match status" value="1"/>
</dbReference>
<organism evidence="2 3">
    <name type="scientific">Candidatus Enterococcus murrayae</name>
    <dbReference type="NCBI Taxonomy" id="2815321"/>
    <lineage>
        <taxon>Bacteria</taxon>
        <taxon>Bacillati</taxon>
        <taxon>Bacillota</taxon>
        <taxon>Bacilli</taxon>
        <taxon>Lactobacillales</taxon>
        <taxon>Enterococcaceae</taxon>
        <taxon>Enterococcus</taxon>
    </lineage>
</organism>
<dbReference type="Gene3D" id="2.30.110.10">
    <property type="entry name" value="Electron Transport, Fmn-binding Protein, Chain A"/>
    <property type="match status" value="1"/>
</dbReference>
<protein>
    <submittedName>
        <fullName evidence="2">Pyridoxamine 5'-phosphate oxidase family protein</fullName>
    </submittedName>
</protein>
<dbReference type="InterPro" id="IPR052917">
    <property type="entry name" value="Stress-Dev_Protein"/>
</dbReference>
<dbReference type="PANTHER" id="PTHR34818">
    <property type="entry name" value="PROTEIN BLI-3"/>
    <property type="match status" value="1"/>
</dbReference>
<evidence type="ECO:0000313" key="3">
    <source>
        <dbReference type="Proteomes" id="UP000664495"/>
    </source>
</evidence>
<sequence length="134" mass="15638">MYYDKEITKLIESSDLCFLGSVTEAGYPMIRAMLKPIKVEENRFYLHTNTSSRKVQQFLDNAKACLYFYDPLTFTGVTLMGEMEVVSKEAEKQAFWRDEYQIYYEKGGGLPDFTVLKFTGKTGEFYRNFQTTSF</sequence>
<proteinExistence type="predicted"/>
<dbReference type="PANTHER" id="PTHR34818:SF1">
    <property type="entry name" value="PROTEIN BLI-3"/>
    <property type="match status" value="1"/>
</dbReference>
<reference evidence="2 3" key="1">
    <citation type="submission" date="2021-03" db="EMBL/GenBank/DDBJ databases">
        <title>Enterococcal diversity collection.</title>
        <authorList>
            <person name="Gilmore M.S."/>
            <person name="Schwartzman J."/>
            <person name="Van Tyne D."/>
            <person name="Martin M."/>
            <person name="Earl A.M."/>
            <person name="Manson A.L."/>
            <person name="Straub T."/>
            <person name="Salamzade R."/>
            <person name="Saavedra J."/>
            <person name="Lebreton F."/>
            <person name="Prichula J."/>
            <person name="Schaufler K."/>
            <person name="Gaca A."/>
            <person name="Sgardioli B."/>
            <person name="Wagenaar J."/>
            <person name="Strong T."/>
        </authorList>
    </citation>
    <scope>NUCLEOTIDE SEQUENCE [LARGE SCALE GENOMIC DNA]</scope>
    <source>
        <strain evidence="2 3">MJM16</strain>
    </source>
</reference>